<dbReference type="EMBL" id="NFSB01000090">
    <property type="protein sequence ID" value="OUM23713.1"/>
    <property type="molecule type" value="Genomic_DNA"/>
</dbReference>
<dbReference type="AlphaFoldDB" id="A0A1Y3KKZ1"/>
<name>A0A1Y3KKZ1_PSEPU</name>
<dbReference type="Proteomes" id="UP000196082">
    <property type="component" value="Unassembled WGS sequence"/>
</dbReference>
<dbReference type="RefSeq" id="WP_086978729.1">
    <property type="nucleotide sequence ID" value="NZ_NFSB01000090.1"/>
</dbReference>
<sequence>MSSSKHRNPKVSFEISTSFNFPEGLEEYRATVKLEASDVINTWFDDFRVAYTLIQAVQVATGLSYSLIHLAKHRHSIEEEQNLAHRVACWSDLIAPYMSKPQPGSDQMYWGGSGADFVASGTFHDPDPIVELGDDKKAIYDFSISIEGGSVTMRFGRVAWTLSPSEAEWLAEQMWVATFLAAQRAKCLR</sequence>
<organism evidence="1 2">
    <name type="scientific">Pseudomonas putida</name>
    <name type="common">Arthrobacter siderocapsulatus</name>
    <dbReference type="NCBI Taxonomy" id="303"/>
    <lineage>
        <taxon>Bacteria</taxon>
        <taxon>Pseudomonadati</taxon>
        <taxon>Pseudomonadota</taxon>
        <taxon>Gammaproteobacteria</taxon>
        <taxon>Pseudomonadales</taxon>
        <taxon>Pseudomonadaceae</taxon>
        <taxon>Pseudomonas</taxon>
    </lineage>
</organism>
<protein>
    <submittedName>
        <fullName evidence="1">Uncharacterized protein</fullName>
    </submittedName>
</protein>
<evidence type="ECO:0000313" key="2">
    <source>
        <dbReference type="Proteomes" id="UP000196082"/>
    </source>
</evidence>
<proteinExistence type="predicted"/>
<evidence type="ECO:0000313" key="1">
    <source>
        <dbReference type="EMBL" id="OUM23713.1"/>
    </source>
</evidence>
<comment type="caution">
    <text evidence="1">The sequence shown here is derived from an EMBL/GenBank/DDBJ whole genome shotgun (WGS) entry which is preliminary data.</text>
</comment>
<reference evidence="1 2" key="1">
    <citation type="submission" date="2017-05" db="EMBL/GenBank/DDBJ databases">
        <title>Whole genome sequence of Pseudomonas putida isolate 1312 commercialized as a biostimulant.</title>
        <authorList>
            <person name="Crovadore J."/>
            <person name="Blanc P."/>
            <person name="Chablais R."/>
            <person name="Cochard B."/>
            <person name="Grizard D."/>
            <person name="Lefort F."/>
        </authorList>
    </citation>
    <scope>NUCLEOTIDE SEQUENCE [LARGE SCALE GENOMIC DNA]</scope>
    <source>
        <strain evidence="1 2">1312</strain>
    </source>
</reference>
<accession>A0A1Y3KKZ1</accession>
<gene>
    <name evidence="1" type="ORF">B8W72_27840</name>
</gene>